<dbReference type="Pfam" id="PF13426">
    <property type="entry name" value="PAS_9"/>
    <property type="match status" value="1"/>
</dbReference>
<dbReference type="PROSITE" id="PS50112">
    <property type="entry name" value="PAS"/>
    <property type="match status" value="2"/>
</dbReference>
<dbReference type="OrthoDB" id="230688at2157"/>
<keyword evidence="5" id="KW-0067">ATP-binding</keyword>
<evidence type="ECO:0000256" key="5">
    <source>
        <dbReference type="ARBA" id="ARBA00022840"/>
    </source>
</evidence>
<dbReference type="SMART" id="SM00387">
    <property type="entry name" value="HATPase_c"/>
    <property type="match status" value="1"/>
</dbReference>
<evidence type="ECO:0000256" key="2">
    <source>
        <dbReference type="ARBA" id="ARBA00022679"/>
    </source>
</evidence>
<dbReference type="InterPro" id="IPR035965">
    <property type="entry name" value="PAS-like_dom_sf"/>
</dbReference>
<sequence>MSRDSARTRERLYATFADSSLDFEQVVQRSLEIVADFIGVEYGFLTRITDGEQRIEQAIGSHELLQPGESCPLENAYCRRTIAMDEALSVQDASTSSQVSTRAFETFDLGCYIGAKITVDGEVYGTVCFGDTDSREEPFSEQKSVLVELLGQLLSQALERRAYETKLEDRNRRLDAERQRFKRITETTFDIIYRIDLSGTFTYASPSVERITGYRPKELLDTEFIDYIHESSVPKVRDAFARILDGHYVEQLEVQFDTKHNGPVMLEINARPVYQDGELLLVQGVARDITRRVEQDRELRIQHRAIEDTHIGITIADATLPGFPVEYVNEAFERLTGYASGELEGRAYYAFLPDDIDSGVRDEIQDSLSLSQSITFDLLIARRDGTPLWCRTTISPVTDDHGGVTHFVGFHEDITEEERTVRLIELLNRVLRHNVRNSMNVVLGNAELLRESPVAENIIEQIRHRAEALVRLSDRAREVEEYAQRDRKPTRLDPFTLLSRIVKTHEREYPDASIEVDVRTTHDICAGSELERAVSELVTNALSHHPTDSAQVRISVFDSGEQVCIEVTDDGRGISPSETAFVEAGHETELEHGSSMGLWLVNWIVTRYGGSFQIGSLDDASQTGTRATLRVPGIDEETTVEAAAQPPTALFW</sequence>
<dbReference type="SUPFAM" id="SSF55785">
    <property type="entry name" value="PYP-like sensor domain (PAS domain)"/>
    <property type="match status" value="2"/>
</dbReference>
<dbReference type="NCBIfam" id="TIGR00229">
    <property type="entry name" value="sensory_box"/>
    <property type="match status" value="2"/>
</dbReference>
<dbReference type="GO" id="GO:0006355">
    <property type="term" value="P:regulation of DNA-templated transcription"/>
    <property type="evidence" value="ECO:0007669"/>
    <property type="project" value="InterPro"/>
</dbReference>
<evidence type="ECO:0000259" key="8">
    <source>
        <dbReference type="PROSITE" id="PS50112"/>
    </source>
</evidence>
<dbReference type="InterPro" id="IPR003594">
    <property type="entry name" value="HATPase_dom"/>
</dbReference>
<dbReference type="Gene3D" id="3.30.450.40">
    <property type="match status" value="1"/>
</dbReference>
<evidence type="ECO:0000313" key="11">
    <source>
        <dbReference type="Proteomes" id="UP000011550"/>
    </source>
</evidence>
<dbReference type="InterPro" id="IPR029016">
    <property type="entry name" value="GAF-like_dom_sf"/>
</dbReference>
<dbReference type="SMART" id="SM00091">
    <property type="entry name" value="PAS"/>
    <property type="match status" value="2"/>
</dbReference>
<evidence type="ECO:0000259" key="9">
    <source>
        <dbReference type="PROSITE" id="PS50113"/>
    </source>
</evidence>
<keyword evidence="1" id="KW-0597">Phosphoprotein</keyword>
<dbReference type="InterPro" id="IPR005467">
    <property type="entry name" value="His_kinase_dom"/>
</dbReference>
<name>M0IRG6_9EURY</name>
<gene>
    <name evidence="10" type="ORF">C440_02288</name>
</gene>
<dbReference type="Pfam" id="PF02518">
    <property type="entry name" value="HATPase_c"/>
    <property type="match status" value="1"/>
</dbReference>
<dbReference type="SUPFAM" id="SSF55781">
    <property type="entry name" value="GAF domain-like"/>
    <property type="match status" value="1"/>
</dbReference>
<dbReference type="AlphaFoldDB" id="M0IRG6"/>
<dbReference type="InterPro" id="IPR000014">
    <property type="entry name" value="PAS"/>
</dbReference>
<dbReference type="SMART" id="SM00086">
    <property type="entry name" value="PAC"/>
    <property type="match status" value="2"/>
</dbReference>
<feature type="domain" description="PAS" evidence="8">
    <location>
        <begin position="304"/>
        <end position="371"/>
    </location>
</feature>
<proteinExistence type="predicted"/>
<dbReference type="InterPro" id="IPR001610">
    <property type="entry name" value="PAC"/>
</dbReference>
<keyword evidence="6" id="KW-0902">Two-component regulatory system</keyword>
<dbReference type="EMBL" id="AOLN01000004">
    <property type="protein sequence ID" value="ELZ98039.1"/>
    <property type="molecule type" value="Genomic_DNA"/>
</dbReference>
<evidence type="ECO:0000256" key="1">
    <source>
        <dbReference type="ARBA" id="ARBA00022553"/>
    </source>
</evidence>
<organism evidence="10 11">
    <name type="scientific">Haloferax mucosum ATCC BAA-1512</name>
    <dbReference type="NCBI Taxonomy" id="662479"/>
    <lineage>
        <taxon>Archaea</taxon>
        <taxon>Methanobacteriati</taxon>
        <taxon>Methanobacteriota</taxon>
        <taxon>Stenosarchaea group</taxon>
        <taxon>Halobacteria</taxon>
        <taxon>Halobacteriales</taxon>
        <taxon>Haloferacaceae</taxon>
        <taxon>Haloferax</taxon>
    </lineage>
</organism>
<feature type="domain" description="PAC" evidence="9">
    <location>
        <begin position="374"/>
        <end position="426"/>
    </location>
</feature>
<dbReference type="Gene3D" id="3.30.565.10">
    <property type="entry name" value="Histidine kinase-like ATPase, C-terminal domain"/>
    <property type="match status" value="1"/>
</dbReference>
<evidence type="ECO:0000256" key="6">
    <source>
        <dbReference type="ARBA" id="ARBA00023012"/>
    </source>
</evidence>
<evidence type="ECO:0000256" key="3">
    <source>
        <dbReference type="ARBA" id="ARBA00022741"/>
    </source>
</evidence>
<accession>M0IRG6</accession>
<keyword evidence="4 10" id="KW-0418">Kinase</keyword>
<dbReference type="PRINTS" id="PR00344">
    <property type="entry name" value="BCTRLSENSOR"/>
</dbReference>
<dbReference type="PATRIC" id="fig|662479.7.peg.471"/>
<dbReference type="PROSITE" id="PS50113">
    <property type="entry name" value="PAC"/>
    <property type="match status" value="2"/>
</dbReference>
<dbReference type="InterPro" id="IPR013767">
    <property type="entry name" value="PAS_fold"/>
</dbReference>
<dbReference type="RefSeq" id="WP_008317857.1">
    <property type="nucleotide sequence ID" value="NZ_AOLN01000004.1"/>
</dbReference>
<keyword evidence="2" id="KW-0808">Transferase</keyword>
<dbReference type="STRING" id="662479.C440_02288"/>
<evidence type="ECO:0000313" key="10">
    <source>
        <dbReference type="EMBL" id="ELZ98039.1"/>
    </source>
</evidence>
<evidence type="ECO:0000259" key="7">
    <source>
        <dbReference type="PROSITE" id="PS50109"/>
    </source>
</evidence>
<dbReference type="Proteomes" id="UP000011550">
    <property type="component" value="Unassembled WGS sequence"/>
</dbReference>
<feature type="domain" description="Histidine kinase" evidence="7">
    <location>
        <begin position="430"/>
        <end position="635"/>
    </location>
</feature>
<dbReference type="Pfam" id="PF00989">
    <property type="entry name" value="PAS"/>
    <property type="match status" value="1"/>
</dbReference>
<dbReference type="InterPro" id="IPR004358">
    <property type="entry name" value="Sig_transdc_His_kin-like_C"/>
</dbReference>
<dbReference type="InterPro" id="IPR036890">
    <property type="entry name" value="HATPase_C_sf"/>
</dbReference>
<dbReference type="Gene3D" id="3.30.450.20">
    <property type="entry name" value="PAS domain"/>
    <property type="match status" value="2"/>
</dbReference>
<dbReference type="SUPFAM" id="SSF55874">
    <property type="entry name" value="ATPase domain of HSP90 chaperone/DNA topoisomerase II/histidine kinase"/>
    <property type="match status" value="1"/>
</dbReference>
<evidence type="ECO:0000256" key="4">
    <source>
        <dbReference type="ARBA" id="ARBA00022777"/>
    </source>
</evidence>
<dbReference type="GO" id="GO:0005524">
    <property type="term" value="F:ATP binding"/>
    <property type="evidence" value="ECO:0007669"/>
    <property type="project" value="UniProtKB-KW"/>
</dbReference>
<dbReference type="CDD" id="cd00130">
    <property type="entry name" value="PAS"/>
    <property type="match status" value="2"/>
</dbReference>
<reference evidence="10 11" key="1">
    <citation type="journal article" date="2014" name="PLoS Genet.">
        <title>Phylogenetically driven sequencing of extremely halophilic archaea reveals strategies for static and dynamic osmo-response.</title>
        <authorList>
            <person name="Becker E.A."/>
            <person name="Seitzer P.M."/>
            <person name="Tritt A."/>
            <person name="Larsen D."/>
            <person name="Krusor M."/>
            <person name="Yao A.I."/>
            <person name="Wu D."/>
            <person name="Madern D."/>
            <person name="Eisen J.A."/>
            <person name="Darling A.E."/>
            <person name="Facciotti M.T."/>
        </authorList>
    </citation>
    <scope>NUCLEOTIDE SEQUENCE [LARGE SCALE GENOMIC DNA]</scope>
    <source>
        <strain evidence="10 11">ATCC BAA-1512</strain>
    </source>
</reference>
<feature type="domain" description="PAC" evidence="9">
    <location>
        <begin position="250"/>
        <end position="301"/>
    </location>
</feature>
<dbReference type="InterPro" id="IPR003018">
    <property type="entry name" value="GAF"/>
</dbReference>
<dbReference type="SMART" id="SM00065">
    <property type="entry name" value="GAF"/>
    <property type="match status" value="1"/>
</dbReference>
<feature type="domain" description="PAS" evidence="8">
    <location>
        <begin position="177"/>
        <end position="247"/>
    </location>
</feature>
<dbReference type="GO" id="GO:0000160">
    <property type="term" value="P:phosphorelay signal transduction system"/>
    <property type="evidence" value="ECO:0007669"/>
    <property type="project" value="UniProtKB-KW"/>
</dbReference>
<dbReference type="InterPro" id="IPR000700">
    <property type="entry name" value="PAS-assoc_C"/>
</dbReference>
<dbReference type="Pfam" id="PF13185">
    <property type="entry name" value="GAF_2"/>
    <property type="match status" value="1"/>
</dbReference>
<keyword evidence="11" id="KW-1185">Reference proteome</keyword>
<keyword evidence="3" id="KW-0547">Nucleotide-binding</keyword>
<protein>
    <submittedName>
        <fullName evidence="10">Light and oxygen sensing histidine kinase</fullName>
    </submittedName>
</protein>
<dbReference type="PANTHER" id="PTHR43065">
    <property type="entry name" value="SENSOR HISTIDINE KINASE"/>
    <property type="match status" value="1"/>
</dbReference>
<comment type="caution">
    <text evidence="10">The sequence shown here is derived from an EMBL/GenBank/DDBJ whole genome shotgun (WGS) entry which is preliminary data.</text>
</comment>
<dbReference type="PROSITE" id="PS50109">
    <property type="entry name" value="HIS_KIN"/>
    <property type="match status" value="1"/>
</dbReference>
<dbReference type="GO" id="GO:0016301">
    <property type="term" value="F:kinase activity"/>
    <property type="evidence" value="ECO:0007669"/>
    <property type="project" value="UniProtKB-KW"/>
</dbReference>